<name>A0A9E7R0P5_9EURY</name>
<organism evidence="1 2">
    <name type="scientific">Salinirubellus salinus</name>
    <dbReference type="NCBI Taxonomy" id="1364945"/>
    <lineage>
        <taxon>Archaea</taxon>
        <taxon>Methanobacteriati</taxon>
        <taxon>Methanobacteriota</taxon>
        <taxon>Stenosarchaea group</taxon>
        <taxon>Halobacteria</taxon>
        <taxon>Halobacteriales</taxon>
        <taxon>Natronomonadaceae</taxon>
        <taxon>Salinirubellus</taxon>
    </lineage>
</organism>
<accession>A0A9E7R0P5</accession>
<dbReference type="InterPro" id="IPR009959">
    <property type="entry name" value="Cyclase_SnoaL-like"/>
</dbReference>
<dbReference type="RefSeq" id="WP_260592481.1">
    <property type="nucleotide sequence ID" value="NZ_CP104003.1"/>
</dbReference>
<dbReference type="AlphaFoldDB" id="A0A9E7R0P5"/>
<proteinExistence type="predicted"/>
<dbReference type="KEGG" id="ssai:N0B31_15230"/>
<dbReference type="GeneID" id="74943802"/>
<gene>
    <name evidence="1" type="ORF">N0B31_15230</name>
</gene>
<protein>
    <submittedName>
        <fullName evidence="1">Ester cyclase</fullName>
    </submittedName>
</protein>
<dbReference type="PANTHER" id="PTHR38436:SF1">
    <property type="entry name" value="ESTER CYCLASE"/>
    <property type="match status" value="1"/>
</dbReference>
<dbReference type="Proteomes" id="UP001057580">
    <property type="component" value="Chromosome"/>
</dbReference>
<evidence type="ECO:0000313" key="2">
    <source>
        <dbReference type="Proteomes" id="UP001057580"/>
    </source>
</evidence>
<dbReference type="InterPro" id="IPR032710">
    <property type="entry name" value="NTF2-like_dom_sf"/>
</dbReference>
<dbReference type="PANTHER" id="PTHR38436">
    <property type="entry name" value="POLYKETIDE CYCLASE SNOAL-LIKE DOMAIN"/>
    <property type="match status" value="1"/>
</dbReference>
<dbReference type="GO" id="GO:0030638">
    <property type="term" value="P:polyketide metabolic process"/>
    <property type="evidence" value="ECO:0007669"/>
    <property type="project" value="InterPro"/>
</dbReference>
<reference evidence="1" key="1">
    <citation type="submission" date="2022-09" db="EMBL/GenBank/DDBJ databases">
        <title>Diverse halophilic archaea isolated from saline environments.</title>
        <authorList>
            <person name="Cui H.-L."/>
        </authorList>
    </citation>
    <scope>NUCLEOTIDE SEQUENCE</scope>
    <source>
        <strain evidence="1">ZS-35-S2</strain>
    </source>
</reference>
<sequence>MTSTPEENKRIVRRIRDDIEEQGDLDAVDEIFAEDAVVHGLLRDFSGRDEIREMFAMDREAFPDDTETIHDLIAEGDTVAVRMTERGTHDSEFMGIEPTGNEFEIQTMAFLRLEGGKVAEWWVQPDLLGFLRQLGVSPEELSAAVRADD</sequence>
<dbReference type="SUPFAM" id="SSF54427">
    <property type="entry name" value="NTF2-like"/>
    <property type="match status" value="1"/>
</dbReference>
<keyword evidence="2" id="KW-1185">Reference proteome</keyword>
<evidence type="ECO:0000313" key="1">
    <source>
        <dbReference type="EMBL" id="UWM53487.1"/>
    </source>
</evidence>
<dbReference type="EMBL" id="CP104003">
    <property type="protein sequence ID" value="UWM53487.1"/>
    <property type="molecule type" value="Genomic_DNA"/>
</dbReference>
<dbReference type="Pfam" id="PF07366">
    <property type="entry name" value="SnoaL"/>
    <property type="match status" value="1"/>
</dbReference>
<dbReference type="Gene3D" id="3.10.450.50">
    <property type="match status" value="1"/>
</dbReference>